<dbReference type="AlphaFoldDB" id="A0A345NKE1"/>
<evidence type="ECO:0000313" key="1">
    <source>
        <dbReference type="EMBL" id="AXH95499.1"/>
    </source>
</evidence>
<name>A0A345NKE1_9MICO</name>
<proteinExistence type="predicted"/>
<sequence>MGRSAVFSGFLGRVAKHPERARLILAEGRDARLVAAAVVAHAELLTLGDIADLILRSMGMVIRDAFMVLDAITALEKGFPAQFADLVDSARAECYRFGDGYRDELTNRLEAFKLTPLAAAPAREGRPRARAKDEICGAHDLETYLALVQRVNAPEQAARLLGSGSGPIPWIEVEHLARHEKIGRDMLRALAVLPEAPPGIIVAFAKKYGYPDYFRPGIVDDDDPTQNSATSLRWLRELVATPQASGGGISEARERLAWNVLIDPLLRREIETFNFPE</sequence>
<reference evidence="1 2" key="1">
    <citation type="submission" date="2018-07" db="EMBL/GenBank/DDBJ databases">
        <title>Complete genome sequencing of Ornithinimicrobium sp. AMA3305.</title>
        <authorList>
            <person name="Bae J.-W."/>
        </authorList>
    </citation>
    <scope>NUCLEOTIDE SEQUENCE [LARGE SCALE GENOMIC DNA]</scope>
    <source>
        <strain evidence="1 2">AMA3305</strain>
    </source>
</reference>
<protein>
    <submittedName>
        <fullName evidence="1">Uncharacterized protein</fullName>
    </submittedName>
</protein>
<dbReference type="KEGG" id="orn:DV701_04565"/>
<accession>A0A345NKE1</accession>
<dbReference type="EMBL" id="CP031229">
    <property type="protein sequence ID" value="AXH95499.1"/>
    <property type="molecule type" value="Genomic_DNA"/>
</dbReference>
<dbReference type="Proteomes" id="UP000253790">
    <property type="component" value="Chromosome"/>
</dbReference>
<keyword evidence="2" id="KW-1185">Reference proteome</keyword>
<evidence type="ECO:0000313" key="2">
    <source>
        <dbReference type="Proteomes" id="UP000253790"/>
    </source>
</evidence>
<organism evidence="1 2">
    <name type="scientific">Ornithinimicrobium avium</name>
    <dbReference type="NCBI Taxonomy" id="2283195"/>
    <lineage>
        <taxon>Bacteria</taxon>
        <taxon>Bacillati</taxon>
        <taxon>Actinomycetota</taxon>
        <taxon>Actinomycetes</taxon>
        <taxon>Micrococcales</taxon>
        <taxon>Ornithinimicrobiaceae</taxon>
        <taxon>Ornithinimicrobium</taxon>
    </lineage>
</organism>
<gene>
    <name evidence="1" type="ORF">DV701_04565</name>
</gene>